<proteinExistence type="predicted"/>
<evidence type="ECO:0000259" key="1">
    <source>
        <dbReference type="Pfam" id="PF01965"/>
    </source>
</evidence>
<accession>A0ABX8UX38</accession>
<dbReference type="InterPro" id="IPR029062">
    <property type="entry name" value="Class_I_gatase-like"/>
</dbReference>
<feature type="domain" description="DJ-1/PfpI" evidence="1">
    <location>
        <begin position="5"/>
        <end position="164"/>
    </location>
</feature>
<evidence type="ECO:0000313" key="3">
    <source>
        <dbReference type="Proteomes" id="UP000826462"/>
    </source>
</evidence>
<dbReference type="RefSeq" id="WP_219803428.1">
    <property type="nucleotide sequence ID" value="NZ_CP080096.1"/>
</dbReference>
<protein>
    <submittedName>
        <fullName evidence="2">DJ-1/PfpI family protein</fullName>
    </submittedName>
</protein>
<dbReference type="CDD" id="cd03139">
    <property type="entry name" value="GATase1_PfpI_2"/>
    <property type="match status" value="1"/>
</dbReference>
<dbReference type="InterPro" id="IPR052158">
    <property type="entry name" value="INH-QAR"/>
</dbReference>
<dbReference type="Proteomes" id="UP000826462">
    <property type="component" value="Chromosome 2"/>
</dbReference>
<dbReference type="Gene3D" id="3.40.50.880">
    <property type="match status" value="1"/>
</dbReference>
<reference evidence="2 3" key="1">
    <citation type="submission" date="2021-07" db="EMBL/GenBank/DDBJ databases">
        <title>Paraburkholderia edwinii protects Aspergillus sp. from phenazines by acting as a toxin sponge.</title>
        <authorList>
            <person name="Dahlstrom K.M."/>
            <person name="Newman D.K."/>
        </authorList>
    </citation>
    <scope>NUCLEOTIDE SEQUENCE [LARGE SCALE GENOMIC DNA]</scope>
    <source>
        <strain evidence="2 3">Pe01</strain>
    </source>
</reference>
<dbReference type="Pfam" id="PF01965">
    <property type="entry name" value="DJ-1_PfpI"/>
    <property type="match status" value="1"/>
</dbReference>
<sequence length="228" mass="24079">MTLQIGFLVFPQVQQLDLTGPHEVLASVPGTATHLIWKTREPVVSSNGLALTPTTTYDECPPLDVICIPGGSGVTPLLQDAETIAFVQKQAAGARYITSVCTGSLLLGAAGLLRGRRATTHWAFHSLLEPLGAIPTQGRVVRDGNLMTGGGVTAGIDFGLTLAAELAGLQEAYAIQLELEYAPAPPFNAGDPETAPREVLELMKQRSAPGFAARSRAIEEIARARDAR</sequence>
<name>A0ABX8UX38_9BURK</name>
<dbReference type="SUPFAM" id="SSF52317">
    <property type="entry name" value="Class I glutamine amidotransferase-like"/>
    <property type="match status" value="1"/>
</dbReference>
<dbReference type="PANTHER" id="PTHR43130">
    <property type="entry name" value="ARAC-FAMILY TRANSCRIPTIONAL REGULATOR"/>
    <property type="match status" value="1"/>
</dbReference>
<organism evidence="2 3">
    <name type="scientific">Paraburkholderia edwinii</name>
    <dbReference type="NCBI Taxonomy" id="2861782"/>
    <lineage>
        <taxon>Bacteria</taxon>
        <taxon>Pseudomonadati</taxon>
        <taxon>Pseudomonadota</taxon>
        <taxon>Betaproteobacteria</taxon>
        <taxon>Burkholderiales</taxon>
        <taxon>Burkholderiaceae</taxon>
        <taxon>Paraburkholderia</taxon>
    </lineage>
</organism>
<evidence type="ECO:0000313" key="2">
    <source>
        <dbReference type="EMBL" id="QYD73573.1"/>
    </source>
</evidence>
<gene>
    <name evidence="2" type="ORF">KZJ38_28570</name>
</gene>
<dbReference type="PANTHER" id="PTHR43130:SF2">
    <property type="entry name" value="DJ-1_PFPI DOMAIN-CONTAINING PROTEIN"/>
    <property type="match status" value="1"/>
</dbReference>
<dbReference type="EMBL" id="CP080096">
    <property type="protein sequence ID" value="QYD73573.1"/>
    <property type="molecule type" value="Genomic_DNA"/>
</dbReference>
<keyword evidence="3" id="KW-1185">Reference proteome</keyword>
<dbReference type="InterPro" id="IPR002818">
    <property type="entry name" value="DJ-1/PfpI"/>
</dbReference>